<sequence>MDNCNNLLQSEATNGKYGDKWV</sequence>
<organism evidence="1">
    <name type="scientific">Rhizophora mucronata</name>
    <name type="common">Asiatic mangrove</name>
    <dbReference type="NCBI Taxonomy" id="61149"/>
    <lineage>
        <taxon>Eukaryota</taxon>
        <taxon>Viridiplantae</taxon>
        <taxon>Streptophyta</taxon>
        <taxon>Embryophyta</taxon>
        <taxon>Tracheophyta</taxon>
        <taxon>Spermatophyta</taxon>
        <taxon>Magnoliopsida</taxon>
        <taxon>eudicotyledons</taxon>
        <taxon>Gunneridae</taxon>
        <taxon>Pentapetalae</taxon>
        <taxon>rosids</taxon>
        <taxon>fabids</taxon>
        <taxon>Malpighiales</taxon>
        <taxon>Rhizophoraceae</taxon>
        <taxon>Rhizophora</taxon>
    </lineage>
</organism>
<name>A0A2P2QJ03_RHIMU</name>
<protein>
    <submittedName>
        <fullName evidence="1">Uncharacterized protein</fullName>
    </submittedName>
</protein>
<dbReference type="EMBL" id="GGEC01086489">
    <property type="protein sequence ID" value="MBX66973.1"/>
    <property type="molecule type" value="Transcribed_RNA"/>
</dbReference>
<accession>A0A2P2QJ03</accession>
<evidence type="ECO:0000313" key="1">
    <source>
        <dbReference type="EMBL" id="MBX66973.1"/>
    </source>
</evidence>
<reference evidence="1" key="1">
    <citation type="submission" date="2018-02" db="EMBL/GenBank/DDBJ databases">
        <title>Rhizophora mucronata_Transcriptome.</title>
        <authorList>
            <person name="Meera S.P."/>
            <person name="Sreeshan A."/>
            <person name="Augustine A."/>
        </authorList>
    </citation>
    <scope>NUCLEOTIDE SEQUENCE</scope>
    <source>
        <tissue evidence="1">Leaf</tissue>
    </source>
</reference>
<dbReference type="AlphaFoldDB" id="A0A2P2QJ03"/>
<proteinExistence type="predicted"/>